<name>A0A1R1AYG8_PAELA</name>
<evidence type="ECO:0000256" key="1">
    <source>
        <dbReference type="SAM" id="Phobius"/>
    </source>
</evidence>
<proteinExistence type="predicted"/>
<keyword evidence="1" id="KW-0472">Membrane</keyword>
<feature type="transmembrane region" description="Helical" evidence="1">
    <location>
        <begin position="12"/>
        <end position="36"/>
    </location>
</feature>
<protein>
    <submittedName>
        <fullName evidence="2">Uncharacterized protein</fullName>
    </submittedName>
</protein>
<organism evidence="2 3">
    <name type="scientific">Paenibacillus lautus</name>
    <name type="common">Bacillus lautus</name>
    <dbReference type="NCBI Taxonomy" id="1401"/>
    <lineage>
        <taxon>Bacteria</taxon>
        <taxon>Bacillati</taxon>
        <taxon>Bacillota</taxon>
        <taxon>Bacilli</taxon>
        <taxon>Bacillales</taxon>
        <taxon>Paenibacillaceae</taxon>
        <taxon>Paenibacillus</taxon>
    </lineage>
</organism>
<evidence type="ECO:0000313" key="3">
    <source>
        <dbReference type="Proteomes" id="UP000187074"/>
    </source>
</evidence>
<accession>A0A1R1AYG8</accession>
<keyword evidence="1" id="KW-1133">Transmembrane helix</keyword>
<keyword evidence="1" id="KW-0812">Transmembrane</keyword>
<evidence type="ECO:0000313" key="2">
    <source>
        <dbReference type="EMBL" id="OME90815.1"/>
    </source>
</evidence>
<dbReference type="Proteomes" id="UP000187074">
    <property type="component" value="Unassembled WGS sequence"/>
</dbReference>
<dbReference type="AlphaFoldDB" id="A0A1R1AYG8"/>
<gene>
    <name evidence="2" type="ORF">BK123_20925</name>
</gene>
<dbReference type="EMBL" id="MRTF01000007">
    <property type="protein sequence ID" value="OME90815.1"/>
    <property type="molecule type" value="Genomic_DNA"/>
</dbReference>
<comment type="caution">
    <text evidence="2">The sequence shown here is derived from an EMBL/GenBank/DDBJ whole genome shotgun (WGS) entry which is preliminary data.</text>
</comment>
<dbReference type="RefSeq" id="WP_076324307.1">
    <property type="nucleotide sequence ID" value="NZ_MRTF01000007.1"/>
</dbReference>
<reference evidence="2 3" key="1">
    <citation type="submission" date="2016-11" db="EMBL/GenBank/DDBJ databases">
        <title>Paenibacillus species isolates.</title>
        <authorList>
            <person name="Beno S.M."/>
        </authorList>
    </citation>
    <scope>NUCLEOTIDE SEQUENCE [LARGE SCALE GENOMIC DNA]</scope>
    <source>
        <strain evidence="2 3">FSL F4-0100</strain>
    </source>
</reference>
<sequence length="116" mass="12836">MRIRRTTGEVIFDTANFILLSLFCIAVAIPLIHVIAGSLSSNAAITHSEVKLWPVGFMKSPIGLVTKTVFTFQESSKSIMELIRWNIRTNSTEVIHKSGLSLIRKGSIHAVQLDQS</sequence>